<gene>
    <name evidence="2" type="ORF">SAMN05446037_100694</name>
</gene>
<dbReference type="RefSeq" id="WP_089282346.1">
    <property type="nucleotide sequence ID" value="NZ_FZOJ01000006.1"/>
</dbReference>
<name>A0A239CQ67_9FIRM</name>
<protein>
    <recommendedName>
        <fullName evidence="4">Phage portal protein, SPP1 family</fullName>
    </recommendedName>
</protein>
<feature type="region of interest" description="Disordered" evidence="1">
    <location>
        <begin position="452"/>
        <end position="489"/>
    </location>
</feature>
<keyword evidence="3" id="KW-1185">Reference proteome</keyword>
<dbReference type="OrthoDB" id="2826907at2"/>
<sequence length="489" mass="53833">MKFLTKLGSVIKNIKTSYASGEISTSNTPEYDSVPDFGGSRTTIPRFTIGGGGSFGALPRKTQQDLELDDKQLGKSSVEDLTDALIDAHPDVSFAVWNFVRLANSEYVISVTNVENDDEFEQGKEEVDLLIKRLAQPNVEQFQSSRDIRKVLNQLILTTVVRGAASMELVLTDGLDDVAFLAPVDPVTVDFLFENDRYVPYQDDESISLDSPTFFYEELDAMVDDPYGRSPILGALNIVLFQLQVLNDIKAVVHNQGYPRFDVTILEEVLLNRMPIGIRSNEAKKQKWLSDKLNEIINMYNNLDPDDAFVHFNSVTVDTAGGGKGGGAMIDPDKLMSALDGLVTAGLKTLSTILGRRSTGNTESFAKLEIKLYLKGIEGIQNVVERVISRALTLFLNIKGLQGVVEFKFKPSEIRSDLEQEQFRQTKLINIQFMRDQGWIDQKEAAKLAVGHAPVADGPIDNTTPTNGDGETPAGTTDTNPQAGGNTEE</sequence>
<feature type="compositionally biased region" description="Polar residues" evidence="1">
    <location>
        <begin position="461"/>
        <end position="489"/>
    </location>
</feature>
<evidence type="ECO:0000313" key="3">
    <source>
        <dbReference type="Proteomes" id="UP000198304"/>
    </source>
</evidence>
<reference evidence="2 3" key="1">
    <citation type="submission" date="2017-06" db="EMBL/GenBank/DDBJ databases">
        <authorList>
            <person name="Kim H.J."/>
            <person name="Triplett B.A."/>
        </authorList>
    </citation>
    <scope>NUCLEOTIDE SEQUENCE [LARGE SCALE GENOMIC DNA]</scope>
    <source>
        <strain evidence="2 3">SCA</strain>
    </source>
</reference>
<evidence type="ECO:0008006" key="4">
    <source>
        <dbReference type="Google" id="ProtNLM"/>
    </source>
</evidence>
<dbReference type="EMBL" id="FZOJ01000006">
    <property type="protein sequence ID" value="SNS22280.1"/>
    <property type="molecule type" value="Genomic_DNA"/>
</dbReference>
<proteinExistence type="predicted"/>
<organism evidence="2 3">
    <name type="scientific">Anaerovirgula multivorans</name>
    <dbReference type="NCBI Taxonomy" id="312168"/>
    <lineage>
        <taxon>Bacteria</taxon>
        <taxon>Bacillati</taxon>
        <taxon>Bacillota</taxon>
        <taxon>Clostridia</taxon>
        <taxon>Peptostreptococcales</taxon>
        <taxon>Natronincolaceae</taxon>
        <taxon>Anaerovirgula</taxon>
    </lineage>
</organism>
<accession>A0A239CQ67</accession>
<dbReference type="Proteomes" id="UP000198304">
    <property type="component" value="Unassembled WGS sequence"/>
</dbReference>
<evidence type="ECO:0000256" key="1">
    <source>
        <dbReference type="SAM" id="MobiDB-lite"/>
    </source>
</evidence>
<dbReference type="AlphaFoldDB" id="A0A239CQ67"/>
<evidence type="ECO:0000313" key="2">
    <source>
        <dbReference type="EMBL" id="SNS22280.1"/>
    </source>
</evidence>